<dbReference type="InterPro" id="IPR023881">
    <property type="entry name" value="Thiol_BshA"/>
</dbReference>
<dbReference type="GO" id="GO:0071793">
    <property type="term" value="P:bacillithiol biosynthetic process"/>
    <property type="evidence" value="ECO:0007669"/>
    <property type="project" value="InterPro"/>
</dbReference>
<dbReference type="Proteomes" id="UP000245489">
    <property type="component" value="Unassembled WGS sequence"/>
</dbReference>
<evidence type="ECO:0000313" key="3">
    <source>
        <dbReference type="EMBL" id="PWK26304.1"/>
    </source>
</evidence>
<feature type="domain" description="Glycosyltransferase subfamily 4-like N-terminal" evidence="2">
    <location>
        <begin position="11"/>
        <end position="180"/>
    </location>
</feature>
<dbReference type="SUPFAM" id="SSF53756">
    <property type="entry name" value="UDP-Glycosyltransferase/glycogen phosphorylase"/>
    <property type="match status" value="1"/>
</dbReference>
<keyword evidence="4" id="KW-1185">Reference proteome</keyword>
<dbReference type="OrthoDB" id="9810929at2"/>
<comment type="caution">
    <text evidence="3">The sequence shown here is derived from an EMBL/GenBank/DDBJ whole genome shotgun (WGS) entry which is preliminary data.</text>
</comment>
<name>A0A316E795_9BACT</name>
<dbReference type="AlphaFoldDB" id="A0A316E795"/>
<dbReference type="Gene3D" id="3.40.50.2000">
    <property type="entry name" value="Glycogen Phosphorylase B"/>
    <property type="match status" value="2"/>
</dbReference>
<dbReference type="InterPro" id="IPR050194">
    <property type="entry name" value="Glycosyltransferase_grp1"/>
</dbReference>
<accession>A0A316E795</accession>
<protein>
    <submittedName>
        <fullName evidence="3">N-acetyl-alpha-D-glucosaminyl L-malate synthase BshA</fullName>
    </submittedName>
</protein>
<dbReference type="GO" id="GO:0016757">
    <property type="term" value="F:glycosyltransferase activity"/>
    <property type="evidence" value="ECO:0007669"/>
    <property type="project" value="InterPro"/>
</dbReference>
<proteinExistence type="predicted"/>
<reference evidence="3 4" key="1">
    <citation type="submission" date="2018-05" db="EMBL/GenBank/DDBJ databases">
        <title>Genomic Encyclopedia of Archaeal and Bacterial Type Strains, Phase II (KMG-II): from individual species to whole genera.</title>
        <authorList>
            <person name="Goeker M."/>
        </authorList>
    </citation>
    <scope>NUCLEOTIDE SEQUENCE [LARGE SCALE GENOMIC DNA]</scope>
    <source>
        <strain evidence="3 4">DSM 22214</strain>
    </source>
</reference>
<dbReference type="PANTHER" id="PTHR45947:SF3">
    <property type="entry name" value="SULFOQUINOVOSYL TRANSFERASE SQD2"/>
    <property type="match status" value="1"/>
</dbReference>
<dbReference type="InterPro" id="IPR001296">
    <property type="entry name" value="Glyco_trans_1"/>
</dbReference>
<sequence>MKIGIVCYPTYGGSGVVATELGKALAKVGHQVHFITYSQPSRLDFFNENIFYHEVSISSYPLFQYLPYESALASKIVDVVVNERLDLLHVHYAIPHASAAYLAKQILKSKGIHIPFITTLHGTDITLVGKDPSFEPVVTFSINESDGVTAVSESLKKETYEEFEIVNKIEVIPNFIDLERFKKLRKDHFKIAICPNGEKLLMHTSNFRKVKRIEDIVQVFHRVNQKIPSKLLLVGDGPERTSIEMLCRELGVQQDVRFLGKLDVIEEVLSLADLFFLTSEKESFGLAALEAMACEVPIISSDAGGIPEVNIHGVTGYVSKVGDVDDMAKNAISLLEDDDRLNQFKHNALERAKEFDIENILPLYERYYEKITATSWKFPAQICAEK</sequence>
<dbReference type="InterPro" id="IPR028098">
    <property type="entry name" value="Glyco_trans_4-like_N"/>
</dbReference>
<dbReference type="RefSeq" id="WP_109743205.1">
    <property type="nucleotide sequence ID" value="NZ_QGGO01000012.1"/>
</dbReference>
<dbReference type="NCBIfam" id="TIGR03999">
    <property type="entry name" value="thiol_BshA"/>
    <property type="match status" value="1"/>
</dbReference>
<evidence type="ECO:0000259" key="1">
    <source>
        <dbReference type="Pfam" id="PF00534"/>
    </source>
</evidence>
<gene>
    <name evidence="3" type="ORF">LV89_02475</name>
</gene>
<dbReference type="EMBL" id="QGGO01000012">
    <property type="protein sequence ID" value="PWK26304.1"/>
    <property type="molecule type" value="Genomic_DNA"/>
</dbReference>
<feature type="domain" description="Glycosyl transferase family 1" evidence="1">
    <location>
        <begin position="191"/>
        <end position="350"/>
    </location>
</feature>
<dbReference type="Pfam" id="PF13439">
    <property type="entry name" value="Glyco_transf_4"/>
    <property type="match status" value="1"/>
</dbReference>
<organism evidence="3 4">
    <name type="scientific">Arcicella aurantiaca</name>
    <dbReference type="NCBI Taxonomy" id="591202"/>
    <lineage>
        <taxon>Bacteria</taxon>
        <taxon>Pseudomonadati</taxon>
        <taxon>Bacteroidota</taxon>
        <taxon>Cytophagia</taxon>
        <taxon>Cytophagales</taxon>
        <taxon>Flectobacillaceae</taxon>
        <taxon>Arcicella</taxon>
    </lineage>
</organism>
<dbReference type="Pfam" id="PF00534">
    <property type="entry name" value="Glycos_transf_1"/>
    <property type="match status" value="1"/>
</dbReference>
<evidence type="ECO:0000259" key="2">
    <source>
        <dbReference type="Pfam" id="PF13439"/>
    </source>
</evidence>
<dbReference type="PANTHER" id="PTHR45947">
    <property type="entry name" value="SULFOQUINOVOSYL TRANSFERASE SQD2"/>
    <property type="match status" value="1"/>
</dbReference>
<evidence type="ECO:0000313" key="4">
    <source>
        <dbReference type="Proteomes" id="UP000245489"/>
    </source>
</evidence>